<dbReference type="EMBL" id="WEGK01000025">
    <property type="protein sequence ID" value="MQY23974.1"/>
    <property type="molecule type" value="Genomic_DNA"/>
</dbReference>
<dbReference type="InterPro" id="IPR010753">
    <property type="entry name" value="DUF1330"/>
</dbReference>
<dbReference type="Gene3D" id="3.30.70.100">
    <property type="match status" value="1"/>
</dbReference>
<evidence type="ECO:0000313" key="3">
    <source>
        <dbReference type="Proteomes" id="UP000438448"/>
    </source>
</evidence>
<evidence type="ECO:0000259" key="1">
    <source>
        <dbReference type="Pfam" id="PF07045"/>
    </source>
</evidence>
<keyword evidence="3" id="KW-1185">Reference proteome</keyword>
<comment type="caution">
    <text evidence="2">The sequence shown here is derived from an EMBL/GenBank/DDBJ whole genome shotgun (WGS) entry which is preliminary data.</text>
</comment>
<reference evidence="2 3" key="1">
    <citation type="submission" date="2019-10" db="EMBL/GenBank/DDBJ databases">
        <title>Nocardia macrotermitis sp. nov. and Nocardia aurantia sp. nov., isolated from the gut of fungus growing-termite Macrotermes natalensis.</title>
        <authorList>
            <person name="Benndorf R."/>
            <person name="Schwitalla J."/>
            <person name="Martin K."/>
            <person name="De Beer W."/>
            <person name="Kaster A.-K."/>
            <person name="Vollmers J."/>
            <person name="Poulsen M."/>
            <person name="Beemelmanns C."/>
        </authorList>
    </citation>
    <scope>NUCLEOTIDE SEQUENCE [LARGE SCALE GENOMIC DNA]</scope>
    <source>
        <strain evidence="2 3">RB20</strain>
    </source>
</reference>
<dbReference type="RefSeq" id="WP_319945795.1">
    <property type="nucleotide sequence ID" value="NZ_WEGK01000025.1"/>
</dbReference>
<sequence length="99" mass="10843">MTAYVISEVEVLDEEIAARYREIASKSIVAYGGKYLARGAEPQVPEGDPPPAARIVIAEFPSMQHLNDWYASPEYAPARTLAAAALRRRLLFVPGVPTD</sequence>
<proteinExistence type="predicted"/>
<dbReference type="Pfam" id="PF07045">
    <property type="entry name" value="DUF1330"/>
    <property type="match status" value="1"/>
</dbReference>
<dbReference type="PANTHER" id="PTHR41521:SF4">
    <property type="entry name" value="BLR0684 PROTEIN"/>
    <property type="match status" value="1"/>
</dbReference>
<organism evidence="2 3">
    <name type="scientific">Nocardia macrotermitis</name>
    <dbReference type="NCBI Taxonomy" id="2585198"/>
    <lineage>
        <taxon>Bacteria</taxon>
        <taxon>Bacillati</taxon>
        <taxon>Actinomycetota</taxon>
        <taxon>Actinomycetes</taxon>
        <taxon>Mycobacteriales</taxon>
        <taxon>Nocardiaceae</taxon>
        <taxon>Nocardia</taxon>
    </lineage>
</organism>
<evidence type="ECO:0000313" key="2">
    <source>
        <dbReference type="EMBL" id="MQY23974.1"/>
    </source>
</evidence>
<dbReference type="Proteomes" id="UP000438448">
    <property type="component" value="Unassembled WGS sequence"/>
</dbReference>
<dbReference type="PANTHER" id="PTHR41521">
    <property type="match status" value="1"/>
</dbReference>
<protein>
    <recommendedName>
        <fullName evidence="1">DUF1330 domain-containing protein</fullName>
    </recommendedName>
</protein>
<dbReference type="SUPFAM" id="SSF54909">
    <property type="entry name" value="Dimeric alpha+beta barrel"/>
    <property type="match status" value="1"/>
</dbReference>
<gene>
    <name evidence="2" type="ORF">NRB20_71070</name>
</gene>
<accession>A0A7K0DGQ8</accession>
<name>A0A7K0DGQ8_9NOCA</name>
<dbReference type="InterPro" id="IPR011008">
    <property type="entry name" value="Dimeric_a/b-barrel"/>
</dbReference>
<feature type="domain" description="DUF1330" evidence="1">
    <location>
        <begin position="2"/>
        <end position="96"/>
    </location>
</feature>
<dbReference type="AlphaFoldDB" id="A0A7K0DGQ8"/>